<organism evidence="3 4">
    <name type="scientific">Tannerella forsythia</name>
    <name type="common">Bacteroides forsythus</name>
    <dbReference type="NCBI Taxonomy" id="28112"/>
    <lineage>
        <taxon>Bacteria</taxon>
        <taxon>Pseudomonadati</taxon>
        <taxon>Bacteroidota</taxon>
        <taxon>Bacteroidia</taxon>
        <taxon>Bacteroidales</taxon>
        <taxon>Tannerellaceae</taxon>
        <taxon>Tannerella</taxon>
    </lineage>
</organism>
<protein>
    <submittedName>
        <fullName evidence="3">Glycosyltransferase</fullName>
    </submittedName>
</protein>
<keyword evidence="3" id="KW-0808">Transferase</keyword>
<evidence type="ECO:0000259" key="2">
    <source>
        <dbReference type="Pfam" id="PF00535"/>
    </source>
</evidence>
<keyword evidence="1" id="KW-0472">Membrane</keyword>
<dbReference type="Proteomes" id="UP000219259">
    <property type="component" value="Unassembled WGS sequence"/>
</dbReference>
<evidence type="ECO:0000313" key="4">
    <source>
        <dbReference type="Proteomes" id="UP000219259"/>
    </source>
</evidence>
<dbReference type="InterPro" id="IPR001173">
    <property type="entry name" value="Glyco_trans_2-like"/>
</dbReference>
<feature type="transmembrane region" description="Helical" evidence="1">
    <location>
        <begin position="226"/>
        <end position="245"/>
    </location>
</feature>
<dbReference type="SUPFAM" id="SSF53448">
    <property type="entry name" value="Nucleotide-diphospho-sugar transferases"/>
    <property type="match status" value="1"/>
</dbReference>
<keyword evidence="1" id="KW-0812">Transmembrane</keyword>
<dbReference type="InterPro" id="IPR029044">
    <property type="entry name" value="Nucleotide-diphossugar_trans"/>
</dbReference>
<dbReference type="RefSeq" id="WP_097531274.1">
    <property type="nucleotide sequence ID" value="NZ_NSLJ01000016.1"/>
</dbReference>
<dbReference type="EMBL" id="NSLJ01000016">
    <property type="protein sequence ID" value="PDP43666.1"/>
    <property type="molecule type" value="Genomic_DNA"/>
</dbReference>
<dbReference type="InterPro" id="IPR050256">
    <property type="entry name" value="Glycosyltransferase_2"/>
</dbReference>
<dbReference type="AlphaFoldDB" id="A0A2A6E856"/>
<dbReference type="PANTHER" id="PTHR48090:SF7">
    <property type="entry name" value="RFBJ PROTEIN"/>
    <property type="match status" value="1"/>
</dbReference>
<evidence type="ECO:0000256" key="1">
    <source>
        <dbReference type="SAM" id="Phobius"/>
    </source>
</evidence>
<dbReference type="GO" id="GO:0016740">
    <property type="term" value="F:transferase activity"/>
    <property type="evidence" value="ECO:0007669"/>
    <property type="project" value="UniProtKB-KW"/>
</dbReference>
<reference evidence="3 4" key="1">
    <citation type="submission" date="2017-09" db="EMBL/GenBank/DDBJ databases">
        <title>Phase variable restriction modification systems are present in the genome sequences of periodontal pathogens Prevotella intermedia, Tannerella forsythia and Porphyromonas gingivalis.</title>
        <authorList>
            <person name="Haigh R.D."/>
            <person name="Crawford L."/>
            <person name="Ralph J."/>
            <person name="Wanford J."/>
            <person name="Vartoukian S.R."/>
            <person name="Hijazib K."/>
            <person name="Wade W."/>
            <person name="Oggioni M.R."/>
        </authorList>
    </citation>
    <scope>NUCLEOTIDE SEQUENCE [LARGE SCALE GENOMIC DNA]</scope>
    <source>
        <strain evidence="3 4">WW11663</strain>
    </source>
</reference>
<dbReference type="PANTHER" id="PTHR48090">
    <property type="entry name" value="UNDECAPRENYL-PHOSPHATE 4-DEOXY-4-FORMAMIDO-L-ARABINOSE TRANSFERASE-RELATED"/>
    <property type="match status" value="1"/>
</dbReference>
<proteinExistence type="predicted"/>
<feature type="domain" description="Glycosyltransferase 2-like" evidence="2">
    <location>
        <begin position="19"/>
        <end position="161"/>
    </location>
</feature>
<dbReference type="Pfam" id="PF00535">
    <property type="entry name" value="Glycos_transf_2"/>
    <property type="match status" value="1"/>
</dbReference>
<comment type="caution">
    <text evidence="3">The sequence shown here is derived from an EMBL/GenBank/DDBJ whole genome shotgun (WGS) entry which is preliminary data.</text>
</comment>
<dbReference type="Gene3D" id="3.90.550.10">
    <property type="entry name" value="Spore Coat Polysaccharide Biosynthesis Protein SpsA, Chain A"/>
    <property type="match status" value="1"/>
</dbReference>
<sequence length="260" mass="29619">MMPDCDTDIRPGTEALSVCIIIPTYNNAKTLCEVLEEVLQQILPVIVVNDGSTDETAAVLKDFADRVEIISYQPNRGKGHALKNGFDRAEKLGYSCAITMDSDGQHAATDIARFTDTLNRYPDALIIGQRIVEGNMPPKNSFANKFSNFWFAVQTAQRLRDTQNGFRLYPLRAMKGMRPFSSRYEAELELLVRCRWKGIRIVSVPTRVYYAPEEERVTHFRPGRDFLRISILNTLLVIAAIVYGYPSMLYHYLFKRSPKP</sequence>
<evidence type="ECO:0000313" key="3">
    <source>
        <dbReference type="EMBL" id="PDP43666.1"/>
    </source>
</evidence>
<name>A0A2A6E856_TANFO</name>
<keyword evidence="1" id="KW-1133">Transmembrane helix</keyword>
<gene>
    <name evidence="3" type="ORF">CLI86_07595</name>
</gene>
<accession>A0A2A6E856</accession>
<dbReference type="CDD" id="cd04179">
    <property type="entry name" value="DPM_DPG-synthase_like"/>
    <property type="match status" value="1"/>
</dbReference>